<evidence type="ECO:0008006" key="3">
    <source>
        <dbReference type="Google" id="ProtNLM"/>
    </source>
</evidence>
<name>A0A4R0G730_9ACTN</name>
<gene>
    <name evidence="1" type="ORF">E0H26_25385</name>
</gene>
<reference evidence="1 2" key="1">
    <citation type="submission" date="2019-02" db="EMBL/GenBank/DDBJ databases">
        <title>Jishengella sp. nov., isolated from a root of Zingiber montanum.</title>
        <authorList>
            <person name="Kuncharoen N."/>
            <person name="Kudo T."/>
            <person name="Masahiro Y."/>
            <person name="Ohkuma M."/>
            <person name="Tanasupawat S."/>
        </authorList>
    </citation>
    <scope>NUCLEOTIDE SEQUENCE [LARGE SCALE GENOMIC DNA]</scope>
    <source>
        <strain evidence="1 2">PLAI 1-1</strain>
    </source>
</reference>
<dbReference type="RefSeq" id="WP_131307996.1">
    <property type="nucleotide sequence ID" value="NZ_SJJR01000024.1"/>
</dbReference>
<proteinExistence type="predicted"/>
<evidence type="ECO:0000313" key="1">
    <source>
        <dbReference type="EMBL" id="TCB91623.1"/>
    </source>
</evidence>
<keyword evidence="2" id="KW-1185">Reference proteome</keyword>
<comment type="caution">
    <text evidence="1">The sequence shown here is derived from an EMBL/GenBank/DDBJ whole genome shotgun (WGS) entry which is preliminary data.</text>
</comment>
<evidence type="ECO:0000313" key="2">
    <source>
        <dbReference type="Proteomes" id="UP000292274"/>
    </source>
</evidence>
<accession>A0A4R0G730</accession>
<dbReference type="AlphaFoldDB" id="A0A4R0G730"/>
<dbReference type="Proteomes" id="UP000292274">
    <property type="component" value="Unassembled WGS sequence"/>
</dbReference>
<protein>
    <recommendedName>
        <fullName evidence="3">Transcriptional regulator</fullName>
    </recommendedName>
</protein>
<sequence>MNLPSNVANPVLAVLIKGCGYPSLAQLATAINKHGSQRYGVETKYDHTSVKRWLQGGRCEHKDVVAEVLAAAWAVPIAPEIIWPGAREGSRPLPAHFHPGVAARTLEVLATAVVRDMLTSRDLLADSVDVAIGSAIVEPITRWLRAEPVRLAISDRRRPGRVNLAAVEEVERATRLLVATDARLGGSVCREAAIGELKYAVDLLRTADIDITTGNRLLSAIAKLAGEIGWMSHDAGLEGPAQQYFTLGLQAAHESTDQRAPFVAIGILADMARQMRKINQPESGLRFIDLGFEYLPEYARGGRVEAMLWNLKGRLLSVMGRARRNEVESAVCLSFEMFTQSNEVDSPPWQHEILNYIGIAEFQRHASGAYLALAAQDGGGDRFAAEAEKAALKALESWSPTFQREKAYSLIDLAHARFLLDRPDEACDDGEQAIRAAAHIIGSTHTSARLKELHVISDPFSSERRVKEFQGLLRAVD</sequence>
<dbReference type="OrthoDB" id="3213425at2"/>
<organism evidence="1 2">
    <name type="scientific">Micromonospora zingiberis</name>
    <dbReference type="NCBI Taxonomy" id="2053011"/>
    <lineage>
        <taxon>Bacteria</taxon>
        <taxon>Bacillati</taxon>
        <taxon>Actinomycetota</taxon>
        <taxon>Actinomycetes</taxon>
        <taxon>Micromonosporales</taxon>
        <taxon>Micromonosporaceae</taxon>
        <taxon>Micromonospora</taxon>
    </lineage>
</organism>
<dbReference type="EMBL" id="SJJR01000024">
    <property type="protein sequence ID" value="TCB91623.1"/>
    <property type="molecule type" value="Genomic_DNA"/>
</dbReference>